<accession>A0A0C2ZSD3</accession>
<sequence length="69" mass="7620">MYAISSSALIPVIPSTLRRVRASELDQVVNQQNCNLLSCSSLAFIRGHVLTVLCTTPTGSSFAHKWRSW</sequence>
<name>A0A0C2ZSD3_9AGAM</name>
<reference evidence="2" key="2">
    <citation type="submission" date="2015-01" db="EMBL/GenBank/DDBJ databases">
        <title>Evolutionary Origins and Diversification of the Mycorrhizal Mutualists.</title>
        <authorList>
            <consortium name="DOE Joint Genome Institute"/>
            <consortium name="Mycorrhizal Genomics Consortium"/>
            <person name="Kohler A."/>
            <person name="Kuo A."/>
            <person name="Nagy L.G."/>
            <person name="Floudas D."/>
            <person name="Copeland A."/>
            <person name="Barry K.W."/>
            <person name="Cichocki N."/>
            <person name="Veneault-Fourrey C."/>
            <person name="LaButti K."/>
            <person name="Lindquist E.A."/>
            <person name="Lipzen A."/>
            <person name="Lundell T."/>
            <person name="Morin E."/>
            <person name="Murat C."/>
            <person name="Riley R."/>
            <person name="Ohm R."/>
            <person name="Sun H."/>
            <person name="Tunlid A."/>
            <person name="Henrissat B."/>
            <person name="Grigoriev I.V."/>
            <person name="Hibbett D.S."/>
            <person name="Martin F."/>
        </authorList>
    </citation>
    <scope>NUCLEOTIDE SEQUENCE [LARGE SCALE GENOMIC DNA]</scope>
    <source>
        <strain evidence="2">Foug A</strain>
    </source>
</reference>
<keyword evidence="2" id="KW-1185">Reference proteome</keyword>
<dbReference type="AlphaFoldDB" id="A0A0C2ZSD3"/>
<dbReference type="Proteomes" id="UP000053989">
    <property type="component" value="Unassembled WGS sequence"/>
</dbReference>
<dbReference type="InParanoid" id="A0A0C2ZSD3"/>
<evidence type="ECO:0000313" key="2">
    <source>
        <dbReference type="Proteomes" id="UP000053989"/>
    </source>
</evidence>
<gene>
    <name evidence="1" type="ORF">SCLCIDRAFT_631598</name>
</gene>
<organism evidence="1 2">
    <name type="scientific">Scleroderma citrinum Foug A</name>
    <dbReference type="NCBI Taxonomy" id="1036808"/>
    <lineage>
        <taxon>Eukaryota</taxon>
        <taxon>Fungi</taxon>
        <taxon>Dikarya</taxon>
        <taxon>Basidiomycota</taxon>
        <taxon>Agaricomycotina</taxon>
        <taxon>Agaricomycetes</taxon>
        <taxon>Agaricomycetidae</taxon>
        <taxon>Boletales</taxon>
        <taxon>Sclerodermatineae</taxon>
        <taxon>Sclerodermataceae</taxon>
        <taxon>Scleroderma</taxon>
    </lineage>
</organism>
<evidence type="ECO:0000313" key="1">
    <source>
        <dbReference type="EMBL" id="KIM64448.1"/>
    </source>
</evidence>
<reference evidence="1 2" key="1">
    <citation type="submission" date="2014-04" db="EMBL/GenBank/DDBJ databases">
        <authorList>
            <consortium name="DOE Joint Genome Institute"/>
            <person name="Kuo A."/>
            <person name="Kohler A."/>
            <person name="Nagy L.G."/>
            <person name="Floudas D."/>
            <person name="Copeland A."/>
            <person name="Barry K.W."/>
            <person name="Cichocki N."/>
            <person name="Veneault-Fourrey C."/>
            <person name="LaButti K."/>
            <person name="Lindquist E.A."/>
            <person name="Lipzen A."/>
            <person name="Lundell T."/>
            <person name="Morin E."/>
            <person name="Murat C."/>
            <person name="Sun H."/>
            <person name="Tunlid A."/>
            <person name="Henrissat B."/>
            <person name="Grigoriev I.V."/>
            <person name="Hibbett D.S."/>
            <person name="Martin F."/>
            <person name="Nordberg H.P."/>
            <person name="Cantor M.N."/>
            <person name="Hua S.X."/>
        </authorList>
    </citation>
    <scope>NUCLEOTIDE SEQUENCE [LARGE SCALE GENOMIC DNA]</scope>
    <source>
        <strain evidence="1 2">Foug A</strain>
    </source>
</reference>
<protein>
    <submittedName>
        <fullName evidence="1">Uncharacterized protein</fullName>
    </submittedName>
</protein>
<dbReference type="HOGENOM" id="CLU_2777413_0_0_1"/>
<proteinExistence type="predicted"/>
<dbReference type="EMBL" id="KN822028">
    <property type="protein sequence ID" value="KIM64448.1"/>
    <property type="molecule type" value="Genomic_DNA"/>
</dbReference>